<dbReference type="eggNOG" id="COG4469">
    <property type="taxonomic scope" value="Bacteria"/>
</dbReference>
<dbReference type="AlphaFoldDB" id="H8FVB0"/>
<evidence type="ECO:0000259" key="1">
    <source>
        <dbReference type="Pfam" id="PF19500"/>
    </source>
</evidence>
<evidence type="ECO:0000313" key="3">
    <source>
        <dbReference type="EMBL" id="CCG42298.1"/>
    </source>
</evidence>
<evidence type="ECO:0000259" key="2">
    <source>
        <dbReference type="Pfam" id="PF25169"/>
    </source>
</evidence>
<keyword evidence="4" id="KW-1185">Reference proteome</keyword>
<dbReference type="Pfam" id="PF19500">
    <property type="entry name" value="DUF6035"/>
    <property type="match status" value="1"/>
</dbReference>
<accession>H8FVB0</accession>
<reference evidence="3 4" key="1">
    <citation type="journal article" date="2012" name="J. Bacteriol.">
        <title>Draft Genome Sequence of the Purple Photosynthetic Bacterium Phaeospirillum molischianum DSM120, a Particularly Versatile Bacterium.</title>
        <authorList>
            <person name="Duquesne K."/>
            <person name="Prima V."/>
            <person name="Ji B."/>
            <person name="Rouy Z."/>
            <person name="Medigue C."/>
            <person name="Talla E."/>
            <person name="Sturgis J.N."/>
        </authorList>
    </citation>
    <scope>NUCLEOTIDE SEQUENCE [LARGE SCALE GENOMIC DNA]</scope>
    <source>
        <strain evidence="4">DSM120</strain>
    </source>
</reference>
<dbReference type="EMBL" id="CAHP01000030">
    <property type="protein sequence ID" value="CCG42298.1"/>
    <property type="molecule type" value="Genomic_DNA"/>
</dbReference>
<evidence type="ECO:0000313" key="4">
    <source>
        <dbReference type="Proteomes" id="UP000004169"/>
    </source>
</evidence>
<feature type="domain" description="DUF6035" evidence="1">
    <location>
        <begin position="115"/>
        <end position="288"/>
    </location>
</feature>
<organism evidence="3 4">
    <name type="scientific">Magnetospirillum molischianum DSM 120</name>
    <dbReference type="NCBI Taxonomy" id="1150626"/>
    <lineage>
        <taxon>Bacteria</taxon>
        <taxon>Pseudomonadati</taxon>
        <taxon>Pseudomonadota</taxon>
        <taxon>Alphaproteobacteria</taxon>
        <taxon>Rhodospirillales</taxon>
        <taxon>Rhodospirillaceae</taxon>
        <taxon>Magnetospirillum</taxon>
    </lineage>
</organism>
<dbReference type="InterPro" id="IPR057152">
    <property type="entry name" value="DUF7830"/>
</dbReference>
<name>H8FVB0_MAGML</name>
<sequence length="464" mass="52778">MASGNVTCDPAEPAVAVDDPEIPKVLSLRTGIEHDSRRLIGGRRYDRLVGGLRDVISDAIREGRPRLVCPICGVAVRLSASPQKRFFFKHVTEDGSCPAVTRSGLDNDTIRAMKYNGARESDAHKLTKARIAESLTADGRFSCVAVETTWRSKGGKGLRRPDVQATLGDLRIAFEAQLTTTFLDVVRGRRAFYLDDGALLVWVLRRFDPAYRRMTEDDVLFSNNSNILVIDAETWRRSKSTGRFMVRCHYREPYLNGEVRAERWREEIVGFDELTLDRDGQRIYLFDFDAKDAETLREVARRQAERQEEELRAEVFAYWTEKGIRRGLDRRALVEWEVTVRKAAERGVALPRDPDREPVFVTAVAVLLSAKLGRPAGYKYGKLLQVAHQVAESHDDLLIPFCFALKAYGTEMTIEIEDAKGSWRERKTGFRDRVAADREAHFSDLPYAPTLRYFFPEIADKIRG</sequence>
<dbReference type="InterPro" id="IPR046099">
    <property type="entry name" value="DUF6035"/>
</dbReference>
<dbReference type="Proteomes" id="UP000004169">
    <property type="component" value="Unassembled WGS sequence"/>
</dbReference>
<proteinExistence type="predicted"/>
<dbReference type="RefSeq" id="WP_002729969.1">
    <property type="nucleotide sequence ID" value="NZ_CAHP01000030.1"/>
</dbReference>
<evidence type="ECO:0008006" key="5">
    <source>
        <dbReference type="Google" id="ProtNLM"/>
    </source>
</evidence>
<dbReference type="OrthoDB" id="1302950at2"/>
<comment type="caution">
    <text evidence="3">The sequence shown here is derived from an EMBL/GenBank/DDBJ whole genome shotgun (WGS) entry which is preliminary data.</text>
</comment>
<gene>
    <name evidence="3" type="ORF">PHAMO_360008</name>
</gene>
<dbReference type="Pfam" id="PF25169">
    <property type="entry name" value="DUF7830"/>
    <property type="match status" value="1"/>
</dbReference>
<feature type="domain" description="DUF7830" evidence="2">
    <location>
        <begin position="51"/>
        <end position="103"/>
    </location>
</feature>
<dbReference type="STRING" id="1150626.PHAMO_360008"/>
<protein>
    <recommendedName>
        <fullName evidence="5">Competence protein</fullName>
    </recommendedName>
</protein>